<dbReference type="AlphaFoldDB" id="A0A9Q9SS36"/>
<name>A0A9Q9SS36_MOOP1</name>
<dbReference type="EMBL" id="CP017708">
    <property type="protein sequence ID" value="WAN68635.1"/>
    <property type="molecule type" value="Genomic_DNA"/>
</dbReference>
<proteinExistence type="predicted"/>
<sequence length="80" mass="8773">MGRWGDGEMGVGNRESGIGSRGKKIECIALSSLMRYTRFFPYSLLPVPRSAVPRSAVPCSLFPIPYIKNAISNGKITIKK</sequence>
<organism evidence="2">
    <name type="scientific">Moorena producens (strain JHB)</name>
    <dbReference type="NCBI Taxonomy" id="1454205"/>
    <lineage>
        <taxon>Bacteria</taxon>
        <taxon>Bacillati</taxon>
        <taxon>Cyanobacteriota</taxon>
        <taxon>Cyanophyceae</taxon>
        <taxon>Coleofasciculales</taxon>
        <taxon>Coleofasciculaceae</taxon>
        <taxon>Moorena</taxon>
    </lineage>
</organism>
<gene>
    <name evidence="2" type="ORF">BJP36_40390</name>
</gene>
<reference evidence="2" key="1">
    <citation type="journal article" date="2017" name="Proc. Natl. Acad. Sci. U.S.A.">
        <title>Comparative genomics uncovers the prolific and distinctive metabolic potential of the cyanobacterial genus Moorea.</title>
        <authorList>
            <person name="Leao T."/>
            <person name="Castelao G."/>
            <person name="Korobeynikov A."/>
            <person name="Monroe E.A."/>
            <person name="Podell S."/>
            <person name="Glukhov E."/>
            <person name="Allen E.E."/>
            <person name="Gerwick W.H."/>
            <person name="Gerwick L."/>
        </authorList>
    </citation>
    <scope>NUCLEOTIDE SEQUENCE</scope>
    <source>
        <strain evidence="2">JHB</strain>
    </source>
</reference>
<evidence type="ECO:0000256" key="1">
    <source>
        <dbReference type="SAM" id="MobiDB-lite"/>
    </source>
</evidence>
<accession>A0A9Q9SS36</accession>
<evidence type="ECO:0000313" key="2">
    <source>
        <dbReference type="EMBL" id="WAN68635.1"/>
    </source>
</evidence>
<feature type="region of interest" description="Disordered" evidence="1">
    <location>
        <begin position="1"/>
        <end position="20"/>
    </location>
</feature>
<dbReference type="Proteomes" id="UP000176944">
    <property type="component" value="Chromosome"/>
</dbReference>
<protein>
    <submittedName>
        <fullName evidence="2">Uncharacterized protein</fullName>
    </submittedName>
</protein>
<reference evidence="2" key="2">
    <citation type="submission" date="2022-10" db="EMBL/GenBank/DDBJ databases">
        <authorList>
            <person name="Ngo T.-E."/>
        </authorList>
    </citation>
    <scope>NUCLEOTIDE SEQUENCE</scope>
    <source>
        <strain evidence="2">JHB</strain>
    </source>
</reference>